<dbReference type="InterPro" id="IPR001245">
    <property type="entry name" value="Ser-Thr/Tyr_kinase_cat_dom"/>
</dbReference>
<gene>
    <name evidence="2" type="ORF">WN944_014141</name>
</gene>
<dbReference type="InterPro" id="IPR011009">
    <property type="entry name" value="Kinase-like_dom_sf"/>
</dbReference>
<dbReference type="InterPro" id="IPR052451">
    <property type="entry name" value="Ser/Thr_kinase-like"/>
</dbReference>
<dbReference type="SUPFAM" id="SSF56112">
    <property type="entry name" value="Protein kinase-like (PK-like)"/>
    <property type="match status" value="1"/>
</dbReference>
<accession>A0AAP0M5C2</accession>
<proteinExistence type="predicted"/>
<dbReference type="GO" id="GO:0005524">
    <property type="term" value="F:ATP binding"/>
    <property type="evidence" value="ECO:0007669"/>
    <property type="project" value="InterPro"/>
</dbReference>
<organism evidence="2 3">
    <name type="scientific">Citrus x changshan-huyou</name>
    <dbReference type="NCBI Taxonomy" id="2935761"/>
    <lineage>
        <taxon>Eukaryota</taxon>
        <taxon>Viridiplantae</taxon>
        <taxon>Streptophyta</taxon>
        <taxon>Embryophyta</taxon>
        <taxon>Tracheophyta</taxon>
        <taxon>Spermatophyta</taxon>
        <taxon>Magnoliopsida</taxon>
        <taxon>eudicotyledons</taxon>
        <taxon>Gunneridae</taxon>
        <taxon>Pentapetalae</taxon>
        <taxon>rosids</taxon>
        <taxon>malvids</taxon>
        <taxon>Sapindales</taxon>
        <taxon>Rutaceae</taxon>
        <taxon>Aurantioideae</taxon>
        <taxon>Citrus</taxon>
    </lineage>
</organism>
<protein>
    <recommendedName>
        <fullName evidence="1">Protein kinase domain-containing protein</fullName>
    </recommendedName>
</protein>
<sequence length="180" mass="20399">MPDGSLKKLLYSHNFFLDILERLNIMIDVGLTLEYLHRDLSTPMINCDLKLNNILLDENMVAYVSDFGISKLFGERDNSVTQTMTIAIIGYITPEYGSDLEGMFHPDAMFIVMGTRPTLKIQYLGYLTYPYNSVLGVPGLPHKTRYPGYLVYPIKLGIRGTYIPSVTRYGEPTYPIKLGT</sequence>
<dbReference type="InterPro" id="IPR000719">
    <property type="entry name" value="Prot_kinase_dom"/>
</dbReference>
<dbReference type="Gene3D" id="1.10.510.10">
    <property type="entry name" value="Transferase(Phosphotransferase) domain 1"/>
    <property type="match status" value="1"/>
</dbReference>
<dbReference type="Proteomes" id="UP001428341">
    <property type="component" value="Unassembled WGS sequence"/>
</dbReference>
<dbReference type="Pfam" id="PF07714">
    <property type="entry name" value="PK_Tyr_Ser-Thr"/>
    <property type="match status" value="1"/>
</dbReference>
<evidence type="ECO:0000259" key="1">
    <source>
        <dbReference type="PROSITE" id="PS50011"/>
    </source>
</evidence>
<keyword evidence="3" id="KW-1185">Reference proteome</keyword>
<evidence type="ECO:0000313" key="3">
    <source>
        <dbReference type="Proteomes" id="UP001428341"/>
    </source>
</evidence>
<reference evidence="2 3" key="1">
    <citation type="submission" date="2024-05" db="EMBL/GenBank/DDBJ databases">
        <title>Haplotype-resolved chromosome-level genome assembly of Huyou (Citrus changshanensis).</title>
        <authorList>
            <person name="Miao C."/>
            <person name="Chen W."/>
            <person name="Wu Y."/>
            <person name="Wang L."/>
            <person name="Zhao S."/>
            <person name="Grierson D."/>
            <person name="Xu C."/>
            <person name="Chen K."/>
        </authorList>
    </citation>
    <scope>NUCLEOTIDE SEQUENCE [LARGE SCALE GENOMIC DNA]</scope>
    <source>
        <strain evidence="2">01-14</strain>
        <tissue evidence="2">Leaf</tissue>
    </source>
</reference>
<dbReference type="GO" id="GO:0004672">
    <property type="term" value="F:protein kinase activity"/>
    <property type="evidence" value="ECO:0007669"/>
    <property type="project" value="InterPro"/>
</dbReference>
<dbReference type="PROSITE" id="PS50011">
    <property type="entry name" value="PROTEIN_KINASE_DOM"/>
    <property type="match status" value="1"/>
</dbReference>
<dbReference type="AlphaFoldDB" id="A0AAP0M5C2"/>
<evidence type="ECO:0000313" key="2">
    <source>
        <dbReference type="EMBL" id="KAK9198954.1"/>
    </source>
</evidence>
<name>A0AAP0M5C2_9ROSI</name>
<comment type="caution">
    <text evidence="2">The sequence shown here is derived from an EMBL/GenBank/DDBJ whole genome shotgun (WGS) entry which is preliminary data.</text>
</comment>
<dbReference type="PANTHER" id="PTHR48008:SF14">
    <property type="entry name" value="PROTEIN KINASE DOMAIN-CONTAINING PROTEIN"/>
    <property type="match status" value="1"/>
</dbReference>
<feature type="domain" description="Protein kinase" evidence="1">
    <location>
        <begin position="1"/>
        <end position="180"/>
    </location>
</feature>
<dbReference type="PANTHER" id="PTHR48008">
    <property type="entry name" value="LEUCINE-RICH REPEAT RECEPTOR-LIKE PROTEIN KINASE IMK3-RELATED"/>
    <property type="match status" value="1"/>
</dbReference>
<dbReference type="EMBL" id="JBCGBO010000005">
    <property type="protein sequence ID" value="KAK9198954.1"/>
    <property type="molecule type" value="Genomic_DNA"/>
</dbReference>